<gene>
    <name evidence="1" type="ORF">M9Y10_032722</name>
</gene>
<sequence length="69" mass="7759">MYLFQIAKPNRALINGNFTLTQYDSKVKAEERAKYDSSQALLPDAGWRQVVCIIGPRSYPNPFAGGFFS</sequence>
<proteinExistence type="predicted"/>
<keyword evidence="2" id="KW-1185">Reference proteome</keyword>
<accession>A0ABR2GXN4</accession>
<comment type="caution">
    <text evidence="1">The sequence shown here is derived from an EMBL/GenBank/DDBJ whole genome shotgun (WGS) entry which is preliminary data.</text>
</comment>
<dbReference type="Proteomes" id="UP001470230">
    <property type="component" value="Unassembled WGS sequence"/>
</dbReference>
<evidence type="ECO:0000313" key="2">
    <source>
        <dbReference type="Proteomes" id="UP001470230"/>
    </source>
</evidence>
<protein>
    <submittedName>
        <fullName evidence="1">Uncharacterized protein</fullName>
    </submittedName>
</protein>
<reference evidence="1 2" key="1">
    <citation type="submission" date="2024-04" db="EMBL/GenBank/DDBJ databases">
        <title>Tritrichomonas musculus Genome.</title>
        <authorList>
            <person name="Alves-Ferreira E."/>
            <person name="Grigg M."/>
            <person name="Lorenzi H."/>
            <person name="Galac M."/>
        </authorList>
    </citation>
    <scope>NUCLEOTIDE SEQUENCE [LARGE SCALE GENOMIC DNA]</scope>
    <source>
        <strain evidence="1 2">EAF2021</strain>
    </source>
</reference>
<organism evidence="1 2">
    <name type="scientific">Tritrichomonas musculus</name>
    <dbReference type="NCBI Taxonomy" id="1915356"/>
    <lineage>
        <taxon>Eukaryota</taxon>
        <taxon>Metamonada</taxon>
        <taxon>Parabasalia</taxon>
        <taxon>Tritrichomonadida</taxon>
        <taxon>Tritrichomonadidae</taxon>
        <taxon>Tritrichomonas</taxon>
    </lineage>
</organism>
<name>A0ABR2GXN4_9EUKA</name>
<evidence type="ECO:0000313" key="1">
    <source>
        <dbReference type="EMBL" id="KAK8838684.1"/>
    </source>
</evidence>
<dbReference type="EMBL" id="JAPFFF010000054">
    <property type="protein sequence ID" value="KAK8838684.1"/>
    <property type="molecule type" value="Genomic_DNA"/>
</dbReference>